<evidence type="ECO:0000313" key="2">
    <source>
        <dbReference type="EMBL" id="KAA8534788.1"/>
    </source>
</evidence>
<dbReference type="GO" id="GO:0004842">
    <property type="term" value="F:ubiquitin-protein transferase activity"/>
    <property type="evidence" value="ECO:0007669"/>
    <property type="project" value="InterPro"/>
</dbReference>
<feature type="compositionally biased region" description="Basic and acidic residues" evidence="1">
    <location>
        <begin position="35"/>
        <end position="54"/>
    </location>
</feature>
<dbReference type="PANTHER" id="PTHR46293:SF1">
    <property type="entry name" value="OS03G0632800 PROTEIN"/>
    <property type="match status" value="1"/>
</dbReference>
<sequence length="161" mass="18166">MGKLLNPLSGKKKDKEKIDSSVEILSDSFEGFSDIGEKYDDASSGRTLSDEPEKTPHPVWFHLAPHKDENGMTLTVTLIQKFVATKLNLKDESEVDIFCAGERLSPNLTMGDIIDIWVKSIPNQEPIYVDSQEPGKSLYHRDIMLKLEYGRSKKPGFPKQK</sequence>
<feature type="region of interest" description="Disordered" evidence="1">
    <location>
        <begin position="33"/>
        <end position="54"/>
    </location>
</feature>
<protein>
    <submittedName>
        <fullName evidence="2">Uncharacterized protein</fullName>
    </submittedName>
</protein>
<dbReference type="Gene3D" id="3.10.20.90">
    <property type="entry name" value="Phosphatidylinositol 3-kinase Catalytic Subunit, Chain A, domain 1"/>
    <property type="match status" value="1"/>
</dbReference>
<dbReference type="OrthoDB" id="1289402at2759"/>
<evidence type="ECO:0000256" key="1">
    <source>
        <dbReference type="SAM" id="MobiDB-lite"/>
    </source>
</evidence>
<proteinExistence type="predicted"/>
<reference evidence="2 3" key="1">
    <citation type="submission" date="2019-09" db="EMBL/GenBank/DDBJ databases">
        <title>A chromosome-level genome assembly of the Chinese tupelo Nyssa sinensis.</title>
        <authorList>
            <person name="Yang X."/>
            <person name="Kang M."/>
            <person name="Yang Y."/>
            <person name="Xiong H."/>
            <person name="Wang M."/>
            <person name="Zhang Z."/>
            <person name="Wang Z."/>
            <person name="Wu H."/>
            <person name="Ma T."/>
            <person name="Liu J."/>
            <person name="Xi Z."/>
        </authorList>
    </citation>
    <scope>NUCLEOTIDE SEQUENCE [LARGE SCALE GENOMIC DNA]</scope>
    <source>
        <strain evidence="2">J267</strain>
        <tissue evidence="2">Leaf</tissue>
    </source>
</reference>
<accession>A0A5J5AWT8</accession>
<name>A0A5J5AWT8_9ASTE</name>
<dbReference type="InterPro" id="IPR044807">
    <property type="entry name" value="DRIP1-like"/>
</dbReference>
<evidence type="ECO:0000313" key="3">
    <source>
        <dbReference type="Proteomes" id="UP000325577"/>
    </source>
</evidence>
<organism evidence="2 3">
    <name type="scientific">Nyssa sinensis</name>
    <dbReference type="NCBI Taxonomy" id="561372"/>
    <lineage>
        <taxon>Eukaryota</taxon>
        <taxon>Viridiplantae</taxon>
        <taxon>Streptophyta</taxon>
        <taxon>Embryophyta</taxon>
        <taxon>Tracheophyta</taxon>
        <taxon>Spermatophyta</taxon>
        <taxon>Magnoliopsida</taxon>
        <taxon>eudicotyledons</taxon>
        <taxon>Gunneridae</taxon>
        <taxon>Pentapetalae</taxon>
        <taxon>asterids</taxon>
        <taxon>Cornales</taxon>
        <taxon>Nyssaceae</taxon>
        <taxon>Nyssa</taxon>
    </lineage>
</organism>
<dbReference type="AlphaFoldDB" id="A0A5J5AWT8"/>
<dbReference type="EMBL" id="CM018040">
    <property type="protein sequence ID" value="KAA8534788.1"/>
    <property type="molecule type" value="Genomic_DNA"/>
</dbReference>
<keyword evidence="3" id="KW-1185">Reference proteome</keyword>
<dbReference type="Proteomes" id="UP000325577">
    <property type="component" value="Linkage Group LG17"/>
</dbReference>
<dbReference type="PANTHER" id="PTHR46293">
    <property type="entry name" value="E3 UBIQUITIN PROTEIN LIGASE DRIP1"/>
    <property type="match status" value="1"/>
</dbReference>
<gene>
    <name evidence="2" type="ORF">F0562_029770</name>
</gene>